<reference evidence="5" key="1">
    <citation type="submission" date="2006-10" db="EMBL/GenBank/DDBJ databases">
        <authorList>
            <person name="Amadeo P."/>
            <person name="Zhao Q."/>
            <person name="Wortman J."/>
            <person name="Fraser-Liggett C."/>
            <person name="Carlton J."/>
        </authorList>
    </citation>
    <scope>NUCLEOTIDE SEQUENCE</scope>
    <source>
        <strain evidence="5">G3</strain>
    </source>
</reference>
<accession>A2EZH6</accession>
<dbReference type="PRINTS" id="PR00705">
    <property type="entry name" value="PAPAIN"/>
</dbReference>
<dbReference type="GO" id="GO:0005615">
    <property type="term" value="C:extracellular space"/>
    <property type="evidence" value="ECO:0000318"/>
    <property type="project" value="GO_Central"/>
</dbReference>
<dbReference type="Gene3D" id="3.90.70.10">
    <property type="entry name" value="Cysteine proteinases"/>
    <property type="match status" value="1"/>
</dbReference>
<dbReference type="GO" id="GO:0051603">
    <property type="term" value="P:proteolysis involved in protein catabolic process"/>
    <property type="evidence" value="ECO:0000318"/>
    <property type="project" value="GO_Central"/>
</dbReference>
<evidence type="ECO:0000256" key="1">
    <source>
        <dbReference type="ARBA" id="ARBA00008455"/>
    </source>
</evidence>
<keyword evidence="6" id="KW-1185">Reference proteome</keyword>
<sequence length="300" mass="33913">MEEKQFLSWMRETGKIFTGEEYKLRYGIWLSSKRYIHSFNNANLDFTLAINHLAHLTPSEYKSLLGLKSSPHYYVSDKIEIPSATSCDWRTKNKVNPIQDQGQCGSCWAFSAIQAQESQWAIVYNRLQKLSEQSIVDCVSTCNGCDGGDMDKAYDYIISKQSGQFNLETEYPYLGYQGTCNFGKRSKVQKIIKYIEVQTGNEDDLAAKVENYGPAAIGIDASHYSFQMYLSGIYDEKSCSPTNLDHGVGCVGFGAEGSTKYWIVRNSWGRNWGEKGYIRMIRDKSNQCGVATRAIIPVVK</sequence>
<dbReference type="OrthoDB" id="10253408at2759"/>
<dbReference type="InterPro" id="IPR000169">
    <property type="entry name" value="Pept_cys_AS"/>
</dbReference>
<name>A2EZH6_TRIV3</name>
<dbReference type="Pfam" id="PF00112">
    <property type="entry name" value="Peptidase_C1"/>
    <property type="match status" value="1"/>
</dbReference>
<dbReference type="InterPro" id="IPR013128">
    <property type="entry name" value="Peptidase_C1A"/>
</dbReference>
<dbReference type="VEuPathDB" id="TrichDB:TVAGG3_0657490"/>
<keyword evidence="2" id="KW-1015">Disulfide bond</keyword>
<reference evidence="5" key="2">
    <citation type="journal article" date="2007" name="Science">
        <title>Draft genome sequence of the sexually transmitted pathogen Trichomonas vaginalis.</title>
        <authorList>
            <person name="Carlton J.M."/>
            <person name="Hirt R.P."/>
            <person name="Silva J.C."/>
            <person name="Delcher A.L."/>
            <person name="Schatz M."/>
            <person name="Zhao Q."/>
            <person name="Wortman J.R."/>
            <person name="Bidwell S.L."/>
            <person name="Alsmark U.C.M."/>
            <person name="Besteiro S."/>
            <person name="Sicheritz-Ponten T."/>
            <person name="Noel C.J."/>
            <person name="Dacks J.B."/>
            <person name="Foster P.G."/>
            <person name="Simillion C."/>
            <person name="Van de Peer Y."/>
            <person name="Miranda-Saavedra D."/>
            <person name="Barton G.J."/>
            <person name="Westrop G.D."/>
            <person name="Mueller S."/>
            <person name="Dessi D."/>
            <person name="Fiori P.L."/>
            <person name="Ren Q."/>
            <person name="Paulsen I."/>
            <person name="Zhang H."/>
            <person name="Bastida-Corcuera F.D."/>
            <person name="Simoes-Barbosa A."/>
            <person name="Brown M.T."/>
            <person name="Hayes R.D."/>
            <person name="Mukherjee M."/>
            <person name="Okumura C.Y."/>
            <person name="Schneider R."/>
            <person name="Smith A.J."/>
            <person name="Vanacova S."/>
            <person name="Villalvazo M."/>
            <person name="Haas B.J."/>
            <person name="Pertea M."/>
            <person name="Feldblyum T.V."/>
            <person name="Utterback T.R."/>
            <person name="Shu C.L."/>
            <person name="Osoegawa K."/>
            <person name="de Jong P.J."/>
            <person name="Hrdy I."/>
            <person name="Horvathova L."/>
            <person name="Zubacova Z."/>
            <person name="Dolezal P."/>
            <person name="Malik S.B."/>
            <person name="Logsdon J.M. Jr."/>
            <person name="Henze K."/>
            <person name="Gupta A."/>
            <person name="Wang C.C."/>
            <person name="Dunne R.L."/>
            <person name="Upcroft J.A."/>
            <person name="Upcroft P."/>
            <person name="White O."/>
            <person name="Salzberg S.L."/>
            <person name="Tang P."/>
            <person name="Chiu C.-H."/>
            <person name="Lee Y.-S."/>
            <person name="Embley T.M."/>
            <person name="Coombs G.H."/>
            <person name="Mottram J.C."/>
            <person name="Tachezy J."/>
            <person name="Fraser-Liggett C.M."/>
            <person name="Johnson P.J."/>
        </authorList>
    </citation>
    <scope>NUCLEOTIDE SEQUENCE [LARGE SCALE GENOMIC DNA]</scope>
    <source>
        <strain evidence="5">G3</strain>
    </source>
</reference>
<dbReference type="FunFam" id="3.90.70.10:FF:000039">
    <property type="entry name" value="Cysteine proteinase 2, putative"/>
    <property type="match status" value="1"/>
</dbReference>
<dbReference type="MEROPS" id="C01.082"/>
<evidence type="ECO:0000313" key="5">
    <source>
        <dbReference type="EMBL" id="EAY01942.1"/>
    </source>
</evidence>
<feature type="domain" description="Cathepsin propeptide inhibitor" evidence="4">
    <location>
        <begin position="6"/>
        <end position="61"/>
    </location>
</feature>
<dbReference type="STRING" id="5722.A2EZH6"/>
<dbReference type="EMBL" id="DS113552">
    <property type="protein sequence ID" value="EAY01942.1"/>
    <property type="molecule type" value="Genomic_DNA"/>
</dbReference>
<proteinExistence type="inferred from homology"/>
<evidence type="ECO:0000259" key="4">
    <source>
        <dbReference type="SMART" id="SM00848"/>
    </source>
</evidence>
<dbReference type="AlphaFoldDB" id="A2EZH6"/>
<dbReference type="CDD" id="cd02248">
    <property type="entry name" value="Peptidase_C1A"/>
    <property type="match status" value="1"/>
</dbReference>
<dbReference type="InterPro" id="IPR025661">
    <property type="entry name" value="Pept_asp_AS"/>
</dbReference>
<dbReference type="GO" id="GO:0005764">
    <property type="term" value="C:lysosome"/>
    <property type="evidence" value="ECO:0000318"/>
    <property type="project" value="GO_Central"/>
</dbReference>
<dbReference type="InterPro" id="IPR038765">
    <property type="entry name" value="Papain-like_cys_pep_sf"/>
</dbReference>
<dbReference type="PROSITE" id="PS00640">
    <property type="entry name" value="THIOL_PROTEASE_ASN"/>
    <property type="match status" value="1"/>
</dbReference>
<dbReference type="InterPro" id="IPR039417">
    <property type="entry name" value="Peptidase_C1A_papain-like"/>
</dbReference>
<dbReference type="InterPro" id="IPR013201">
    <property type="entry name" value="Prot_inhib_I29"/>
</dbReference>
<comment type="similarity">
    <text evidence="1">Belongs to the peptidase C1 family.</text>
</comment>
<dbReference type="Pfam" id="PF08246">
    <property type="entry name" value="Inhibitor_I29"/>
    <property type="match status" value="1"/>
</dbReference>
<organism evidence="5 6">
    <name type="scientific">Trichomonas vaginalis (strain ATCC PRA-98 / G3)</name>
    <dbReference type="NCBI Taxonomy" id="412133"/>
    <lineage>
        <taxon>Eukaryota</taxon>
        <taxon>Metamonada</taxon>
        <taxon>Parabasalia</taxon>
        <taxon>Trichomonadida</taxon>
        <taxon>Trichomonadidae</taxon>
        <taxon>Trichomonas</taxon>
    </lineage>
</organism>
<dbReference type="PROSITE" id="PS00139">
    <property type="entry name" value="THIOL_PROTEASE_CYS"/>
    <property type="match status" value="1"/>
</dbReference>
<dbReference type="SMART" id="SM00848">
    <property type="entry name" value="Inhibitor_I29"/>
    <property type="match status" value="1"/>
</dbReference>
<protein>
    <submittedName>
        <fullName evidence="5">Clan CA, family C1, cathepsin L-like cysteine peptidase</fullName>
    </submittedName>
</protein>
<dbReference type="RefSeq" id="XP_001330457.1">
    <property type="nucleotide sequence ID" value="XM_001330422.1"/>
</dbReference>
<dbReference type="PANTHER" id="PTHR12411">
    <property type="entry name" value="CYSTEINE PROTEASE FAMILY C1-RELATED"/>
    <property type="match status" value="1"/>
</dbReference>
<dbReference type="InterPro" id="IPR000668">
    <property type="entry name" value="Peptidase_C1A_C"/>
</dbReference>
<dbReference type="SUPFAM" id="SSF54001">
    <property type="entry name" value="Cysteine proteinases"/>
    <property type="match status" value="1"/>
</dbReference>
<dbReference type="Proteomes" id="UP000001542">
    <property type="component" value="Unassembled WGS sequence"/>
</dbReference>
<dbReference type="GO" id="GO:0004197">
    <property type="term" value="F:cysteine-type endopeptidase activity"/>
    <property type="evidence" value="ECO:0000318"/>
    <property type="project" value="GO_Central"/>
</dbReference>
<gene>
    <name evidence="5" type="ORF">TVAG_047960</name>
</gene>
<evidence type="ECO:0000259" key="3">
    <source>
        <dbReference type="SMART" id="SM00645"/>
    </source>
</evidence>
<dbReference type="InParanoid" id="A2EZH6"/>
<dbReference type="VEuPathDB" id="TrichDB:TVAG_047960"/>
<evidence type="ECO:0000256" key="2">
    <source>
        <dbReference type="ARBA" id="ARBA00023157"/>
    </source>
</evidence>
<feature type="domain" description="Peptidase C1A papain C-terminal" evidence="3">
    <location>
        <begin position="83"/>
        <end position="298"/>
    </location>
</feature>
<dbReference type="KEGG" id="tva:4759772"/>
<dbReference type="SMART" id="SM00645">
    <property type="entry name" value="Pept_C1"/>
    <property type="match status" value="1"/>
</dbReference>
<dbReference type="SMR" id="A2EZH6"/>
<dbReference type="OMA" id="GKCDASK"/>
<dbReference type="eggNOG" id="KOG1543">
    <property type="taxonomic scope" value="Eukaryota"/>
</dbReference>
<evidence type="ECO:0000313" key="6">
    <source>
        <dbReference type="Proteomes" id="UP000001542"/>
    </source>
</evidence>